<dbReference type="RefSeq" id="XP_006825770.1">
    <property type="nucleotide sequence ID" value="XM_006825707.1"/>
</dbReference>
<keyword evidence="2" id="KW-0472">Membrane</keyword>
<dbReference type="InterPro" id="IPR032914">
    <property type="entry name" value="Vam6/VPS39/TRAP1"/>
</dbReference>
<proteinExistence type="inferred from homology"/>
<dbReference type="InterPro" id="IPR019452">
    <property type="entry name" value="VPS39/TGF_beta_rcpt-assoc_1"/>
</dbReference>
<dbReference type="Pfam" id="PF00780">
    <property type="entry name" value="CNH"/>
    <property type="match status" value="1"/>
</dbReference>
<evidence type="ECO:0000256" key="2">
    <source>
        <dbReference type="ARBA" id="ARBA00023136"/>
    </source>
</evidence>
<sequence>MHDAYEAEPILEKLPLQIESIACHGKDVLLVGTKQGHLLVYSIKSASGDERFAVNLLRSNKSFAKKPIQQLTCVPEFQILISLSDNVISVHDLTGYSHITALNKTRGATLFAVDLQKEKSLSGGCTYKLRMCVAVKRKLQLFYWQNRDFHELQSDLGVPDVPKSMSWCVNSLCVGFKRDYFLIKLDGGLKELFPTGKQLEPTVTRLAEDKLALGRDEMSIFIDSEGAPTQKYALTWNDIPIIIEYDAPYMIAVLPRYVEIRTIEPRLLVQSIDLQKPRFITLGSGHVYIASSHFVWRLVPVPITVQIRELLQDKQFELALHLADMTDEVEADKQRRIQHIQNLYAFDLFSQHRFEESMQIFGKLGTDPAQVIGLFPDLLPQDYRNQLEYPSKPPELSGSELEKGLLGLIEYLTHKRNEIVKHMSQELSNPMAIVQGSTTIRSKKQLSQIVDTTLLKCYLQTNDALVAPLLRLKDNNCHIEESERVLKKHQKYSELIILYQKKGLHRKALDLLLRQSQKPNSPLKGHDRTVQYLQHLGSDHFDLISDFALWVLKAYPEDGLKIFTEDTPEVDGLPRDKVLAYLEQNACTRDLAVPYLEHIILNCHEDNPEFHNKLIHLYRERVQVMMKDYILSLPEGQDPAKTGKEPGDLGELRNKLLFFLETSLHYVPEKLLTYFPFDSFFEERALLLGRLGRHEQALAIYAHILKDTKMAEDYCRRNYDPDKEGNKNVYLCLLKMYINPPDASTLGVMVNAESAKPNIDASLCVLKLHQYKIDMAKALDLIPSTVQVKDVCKFLECVLEDGSAKKRNNQILKSLLYSEHLQVKEQKIYYQSSKCTITDEKICKVCKKKIGNSAFARYPNGIIVHFYCCKDRNFCPFDV</sequence>
<name>A0ABM0N0H9_SACKO</name>
<dbReference type="PROSITE" id="PS50236">
    <property type="entry name" value="CHCR"/>
    <property type="match status" value="1"/>
</dbReference>
<feature type="repeat" description="CHCR" evidence="4">
    <location>
        <begin position="566"/>
        <end position="742"/>
    </location>
</feature>
<dbReference type="PANTHER" id="PTHR12894:SF49">
    <property type="entry name" value="VAM6_VPS39-LIKE PROTEIN"/>
    <property type="match status" value="1"/>
</dbReference>
<evidence type="ECO:0000313" key="6">
    <source>
        <dbReference type="Proteomes" id="UP000694865"/>
    </source>
</evidence>
<gene>
    <name evidence="7" type="primary">LOC100378848</name>
</gene>
<dbReference type="InterPro" id="IPR019453">
    <property type="entry name" value="VPS39/TGFA1_Znf"/>
</dbReference>
<evidence type="ECO:0000256" key="3">
    <source>
        <dbReference type="ARBA" id="ARBA00038201"/>
    </source>
</evidence>
<dbReference type="PANTHER" id="PTHR12894">
    <property type="entry name" value="CNH DOMAIN CONTAINING"/>
    <property type="match status" value="1"/>
</dbReference>
<dbReference type="InterPro" id="IPR000547">
    <property type="entry name" value="Clathrin_H-chain/VPS_repeat"/>
</dbReference>
<evidence type="ECO:0000256" key="1">
    <source>
        <dbReference type="ARBA" id="ARBA00004184"/>
    </source>
</evidence>
<dbReference type="PROSITE" id="PS50219">
    <property type="entry name" value="CNH"/>
    <property type="match status" value="1"/>
</dbReference>
<evidence type="ECO:0000259" key="5">
    <source>
        <dbReference type="PROSITE" id="PS50219"/>
    </source>
</evidence>
<comment type="similarity">
    <text evidence="3">Belongs to the VAM6/VPS39 family.</text>
</comment>
<dbReference type="Proteomes" id="UP000694865">
    <property type="component" value="Unplaced"/>
</dbReference>
<dbReference type="InterPro" id="IPR001180">
    <property type="entry name" value="CNH_dom"/>
</dbReference>
<evidence type="ECO:0000313" key="7">
    <source>
        <dbReference type="RefSeq" id="XP_006825770.1"/>
    </source>
</evidence>
<protein>
    <submittedName>
        <fullName evidence="7">Vam6/Vps39-like protein-like</fullName>
    </submittedName>
</protein>
<feature type="domain" description="CNH" evidence="5">
    <location>
        <begin position="15"/>
        <end position="287"/>
    </location>
</feature>
<accession>A0ABM0N0H9</accession>
<keyword evidence="6" id="KW-1185">Reference proteome</keyword>
<dbReference type="Pfam" id="PF10366">
    <property type="entry name" value="Vps39_1"/>
    <property type="match status" value="1"/>
</dbReference>
<dbReference type="Pfam" id="PF10367">
    <property type="entry name" value="zf-Vps39_C"/>
    <property type="match status" value="1"/>
</dbReference>
<organism evidence="6 7">
    <name type="scientific">Saccoglossus kowalevskii</name>
    <name type="common">Acorn worm</name>
    <dbReference type="NCBI Taxonomy" id="10224"/>
    <lineage>
        <taxon>Eukaryota</taxon>
        <taxon>Metazoa</taxon>
        <taxon>Hemichordata</taxon>
        <taxon>Enteropneusta</taxon>
        <taxon>Harrimaniidae</taxon>
        <taxon>Saccoglossus</taxon>
    </lineage>
</organism>
<evidence type="ECO:0000256" key="4">
    <source>
        <dbReference type="PROSITE-ProRule" id="PRU01006"/>
    </source>
</evidence>
<reference evidence="7" key="1">
    <citation type="submission" date="2025-08" db="UniProtKB">
        <authorList>
            <consortium name="RefSeq"/>
        </authorList>
    </citation>
    <scope>IDENTIFICATION</scope>
    <source>
        <tissue evidence="7">Testes</tissue>
    </source>
</reference>
<comment type="subcellular location">
    <subcellularLocation>
        <location evidence="1">Endomembrane system</location>
        <topology evidence="1">Peripheral membrane protein</topology>
    </subcellularLocation>
</comment>
<dbReference type="GeneID" id="100378848"/>